<comment type="caution">
    <text evidence="2">The sequence shown here is derived from an EMBL/GenBank/DDBJ whole genome shotgun (WGS) entry which is preliminary data.</text>
</comment>
<proteinExistence type="predicted"/>
<feature type="region of interest" description="Disordered" evidence="1">
    <location>
        <begin position="1"/>
        <end position="66"/>
    </location>
</feature>
<organism evidence="2 3">
    <name type="scientific">Panicum miliaceum</name>
    <name type="common">Proso millet</name>
    <name type="synonym">Broomcorn millet</name>
    <dbReference type="NCBI Taxonomy" id="4540"/>
    <lineage>
        <taxon>Eukaryota</taxon>
        <taxon>Viridiplantae</taxon>
        <taxon>Streptophyta</taxon>
        <taxon>Embryophyta</taxon>
        <taxon>Tracheophyta</taxon>
        <taxon>Spermatophyta</taxon>
        <taxon>Magnoliopsida</taxon>
        <taxon>Liliopsida</taxon>
        <taxon>Poales</taxon>
        <taxon>Poaceae</taxon>
        <taxon>PACMAD clade</taxon>
        <taxon>Panicoideae</taxon>
        <taxon>Panicodae</taxon>
        <taxon>Paniceae</taxon>
        <taxon>Panicinae</taxon>
        <taxon>Panicum</taxon>
        <taxon>Panicum sect. Panicum</taxon>
    </lineage>
</organism>
<reference evidence="3" key="1">
    <citation type="journal article" date="2019" name="Nat. Commun.">
        <title>The genome of broomcorn millet.</title>
        <authorList>
            <person name="Zou C."/>
            <person name="Miki D."/>
            <person name="Li D."/>
            <person name="Tang Q."/>
            <person name="Xiao L."/>
            <person name="Rajput S."/>
            <person name="Deng P."/>
            <person name="Jia W."/>
            <person name="Huang R."/>
            <person name="Zhang M."/>
            <person name="Sun Y."/>
            <person name="Hu J."/>
            <person name="Fu X."/>
            <person name="Schnable P.S."/>
            <person name="Li F."/>
            <person name="Zhang H."/>
            <person name="Feng B."/>
            <person name="Zhu X."/>
            <person name="Liu R."/>
            <person name="Schnable J.C."/>
            <person name="Zhu J.-K."/>
            <person name="Zhang H."/>
        </authorList>
    </citation>
    <scope>NUCLEOTIDE SEQUENCE [LARGE SCALE GENOMIC DNA]</scope>
</reference>
<accession>A0A3L6RSK7</accession>
<name>A0A3L6RSK7_PANMI</name>
<dbReference type="AlphaFoldDB" id="A0A3L6RSK7"/>
<dbReference type="EMBL" id="PQIB02000007">
    <property type="protein sequence ID" value="RLN08782.1"/>
    <property type="molecule type" value="Genomic_DNA"/>
</dbReference>
<evidence type="ECO:0000313" key="2">
    <source>
        <dbReference type="EMBL" id="RLN08782.1"/>
    </source>
</evidence>
<evidence type="ECO:0000313" key="3">
    <source>
        <dbReference type="Proteomes" id="UP000275267"/>
    </source>
</evidence>
<dbReference type="Proteomes" id="UP000275267">
    <property type="component" value="Unassembled WGS sequence"/>
</dbReference>
<protein>
    <submittedName>
        <fullName evidence="2">Uncharacterized protein</fullName>
    </submittedName>
</protein>
<keyword evidence="3" id="KW-1185">Reference proteome</keyword>
<gene>
    <name evidence="2" type="ORF">C2845_PM11G17070</name>
</gene>
<sequence length="66" mass="7066">MPVPKAEHASPDAGSQGCSSLPRRQFPTTPTPSPPSVPMGSRRPPQMPKATVGDEAWPCHPQRHCP</sequence>
<evidence type="ECO:0000256" key="1">
    <source>
        <dbReference type="SAM" id="MobiDB-lite"/>
    </source>
</evidence>
<feature type="compositionally biased region" description="Basic and acidic residues" evidence="1">
    <location>
        <begin position="1"/>
        <end position="10"/>
    </location>
</feature>